<dbReference type="Gene3D" id="6.10.130.10">
    <property type="entry name" value="Ubiquitin-protein ligase E3A, N-terminal zinc-binding domain (AZUL)"/>
    <property type="match status" value="1"/>
</dbReference>
<feature type="compositionally biased region" description="Polar residues" evidence="1">
    <location>
        <begin position="1"/>
        <end position="25"/>
    </location>
</feature>
<name>A0A3S1C6I9_ELYCH</name>
<feature type="region of interest" description="Disordered" evidence="1">
    <location>
        <begin position="102"/>
        <end position="167"/>
    </location>
</feature>
<evidence type="ECO:0000259" key="2">
    <source>
        <dbReference type="Pfam" id="PF16558"/>
    </source>
</evidence>
<protein>
    <recommendedName>
        <fullName evidence="2">Ubiquitin-protein ligase E3A N-terminal zinc-binding domain-containing protein</fullName>
    </recommendedName>
</protein>
<feature type="compositionally biased region" description="Low complexity" evidence="1">
    <location>
        <begin position="116"/>
        <end position="148"/>
    </location>
</feature>
<dbReference type="STRING" id="188477.A0A3S1C6I9"/>
<feature type="compositionally biased region" description="Basic and acidic residues" evidence="1">
    <location>
        <begin position="29"/>
        <end position="44"/>
    </location>
</feature>
<feature type="region of interest" description="Disordered" evidence="1">
    <location>
        <begin position="1"/>
        <end position="44"/>
    </location>
</feature>
<reference evidence="3 4" key="1">
    <citation type="submission" date="2019-01" db="EMBL/GenBank/DDBJ databases">
        <title>A draft genome assembly of the solar-powered sea slug Elysia chlorotica.</title>
        <authorList>
            <person name="Cai H."/>
            <person name="Li Q."/>
            <person name="Fang X."/>
            <person name="Li J."/>
            <person name="Curtis N.E."/>
            <person name="Altenburger A."/>
            <person name="Shibata T."/>
            <person name="Feng M."/>
            <person name="Maeda T."/>
            <person name="Schwartz J.A."/>
            <person name="Shigenobu S."/>
            <person name="Lundholm N."/>
            <person name="Nishiyama T."/>
            <person name="Yang H."/>
            <person name="Hasebe M."/>
            <person name="Li S."/>
            <person name="Pierce S.K."/>
            <person name="Wang J."/>
        </authorList>
    </citation>
    <scope>NUCLEOTIDE SEQUENCE [LARGE SCALE GENOMIC DNA]</scope>
    <source>
        <strain evidence="3">EC2010</strain>
        <tissue evidence="3">Whole organism of an adult</tissue>
    </source>
</reference>
<evidence type="ECO:0000313" key="4">
    <source>
        <dbReference type="Proteomes" id="UP000271974"/>
    </source>
</evidence>
<dbReference type="InterPro" id="IPR032353">
    <property type="entry name" value="AZUL"/>
</dbReference>
<accession>A0A3S1C6I9</accession>
<dbReference type="OrthoDB" id="5981550at2759"/>
<evidence type="ECO:0000313" key="3">
    <source>
        <dbReference type="EMBL" id="RUS84334.1"/>
    </source>
</evidence>
<dbReference type="InterPro" id="IPR042556">
    <property type="entry name" value="AZUL_sf"/>
</dbReference>
<gene>
    <name evidence="3" type="ORF">EGW08_007866</name>
</gene>
<proteinExistence type="predicted"/>
<feature type="non-terminal residue" evidence="3">
    <location>
        <position position="607"/>
    </location>
</feature>
<feature type="domain" description="Ubiquitin-protein ligase E3A N-terminal zinc-binding" evidence="2">
    <location>
        <begin position="45"/>
        <end position="100"/>
    </location>
</feature>
<dbReference type="EMBL" id="RQTK01000208">
    <property type="protein sequence ID" value="RUS84334.1"/>
    <property type="molecule type" value="Genomic_DNA"/>
</dbReference>
<evidence type="ECO:0000256" key="1">
    <source>
        <dbReference type="SAM" id="MobiDB-lite"/>
    </source>
</evidence>
<organism evidence="3 4">
    <name type="scientific">Elysia chlorotica</name>
    <name type="common">Eastern emerald elysia</name>
    <name type="synonym">Sea slug</name>
    <dbReference type="NCBI Taxonomy" id="188477"/>
    <lineage>
        <taxon>Eukaryota</taxon>
        <taxon>Metazoa</taxon>
        <taxon>Spiralia</taxon>
        <taxon>Lophotrochozoa</taxon>
        <taxon>Mollusca</taxon>
        <taxon>Gastropoda</taxon>
        <taxon>Heterobranchia</taxon>
        <taxon>Euthyneura</taxon>
        <taxon>Panpulmonata</taxon>
        <taxon>Sacoglossa</taxon>
        <taxon>Placobranchoidea</taxon>
        <taxon>Plakobranchidae</taxon>
        <taxon>Elysia</taxon>
    </lineage>
</organism>
<dbReference type="Proteomes" id="UP000271974">
    <property type="component" value="Unassembled WGS sequence"/>
</dbReference>
<dbReference type="Pfam" id="PF16558">
    <property type="entry name" value="AZUL"/>
    <property type="match status" value="1"/>
</dbReference>
<dbReference type="AlphaFoldDB" id="A0A3S1C6I9"/>
<sequence length="607" mass="66270">MSSSNPSGSLDGQQSASELTSNFEITGTEGKKSSSPDMSKRVAARERIQQYYSQLTDGCGNVSCSNENCASSSSFRFRNIDRNKLAVEAITLSKDKAELCEHRPSKVSRLPTPEESGPSGSPASASASSLSSTCASSSSTSVAASAPAPGGPVGQGAKAKVPSPTSSCKLDITANSSTKEPEYLTEELLTSVIEECKTKNSWSRLIHLIGSVFNNPESILLSFRVKESSPSPACDNDVNSTCKALGSGAMDCSEPDSKQKCPHASSDGPALSSTVDAGDVHPLDLASLRRAYSCLADVPDQPFQGALINALLALAPTIDRDIRYRGALDRDPNYILVFVAVLEIPMLQWPEYLENAYPSICRAVGQLAVPHQARLAQIWAGFGADKLRDMVHSLQQLITVQVINNELSWSPTRLPGDIPAITGATRVLKIVYYASMLGGKIDPPELIEEEKRLAEADSLQEHMHGAFGFEIKDTSPPKEDPLGQQLGIQVIHCREPLVPWEDFINEPLNDNLELVDDYTNYRLESENKFSFVPYFFILTTASKHTSMYYDNRIRMLHERRAAFVQTLVHGGPPNPFLRVRVRRDHIVDDALVNVSFDLKARFSWSIS</sequence>
<comment type="caution">
    <text evidence="3">The sequence shown here is derived from an EMBL/GenBank/DDBJ whole genome shotgun (WGS) entry which is preliminary data.</text>
</comment>
<keyword evidence="4" id="KW-1185">Reference proteome</keyword>